<evidence type="ECO:0000313" key="1">
    <source>
        <dbReference type="EMBL" id="MED6187601.1"/>
    </source>
</evidence>
<name>A0ABU6WRW8_9FABA</name>
<dbReference type="Proteomes" id="UP001341840">
    <property type="component" value="Unassembled WGS sequence"/>
</dbReference>
<sequence length="154" mass="17359">MEQAELDTSKLLSFPPYRRSHLHSETYLTLIQIFSHLPAIPGTGDKDREYVVNDIVLGDIEETMGMEEVEDASRTLLQDRCNNADKEQQRIMDELELAVNGTHNIVCDRGVISTGAVSGEEKNDSRVAELMDYRLENDEFLHSDVKKCGNAGEM</sequence>
<dbReference type="EMBL" id="JASCZI010182306">
    <property type="protein sequence ID" value="MED6187601.1"/>
    <property type="molecule type" value="Genomic_DNA"/>
</dbReference>
<reference evidence="1 2" key="1">
    <citation type="journal article" date="2023" name="Plants (Basel)">
        <title>Bridging the Gap: Combining Genomics and Transcriptomics Approaches to Understand Stylosanthes scabra, an Orphan Legume from the Brazilian Caatinga.</title>
        <authorList>
            <person name="Ferreira-Neto J.R.C."/>
            <person name="da Silva M.D."/>
            <person name="Binneck E."/>
            <person name="de Melo N.F."/>
            <person name="da Silva R.H."/>
            <person name="de Melo A.L.T.M."/>
            <person name="Pandolfi V."/>
            <person name="Bustamante F.O."/>
            <person name="Brasileiro-Vidal A.C."/>
            <person name="Benko-Iseppon A.M."/>
        </authorList>
    </citation>
    <scope>NUCLEOTIDE SEQUENCE [LARGE SCALE GENOMIC DNA]</scope>
    <source>
        <tissue evidence="1">Leaves</tissue>
    </source>
</reference>
<gene>
    <name evidence="1" type="ORF">PIB30_077960</name>
</gene>
<protein>
    <submittedName>
        <fullName evidence="1">Uncharacterized protein</fullName>
    </submittedName>
</protein>
<proteinExistence type="predicted"/>
<evidence type="ECO:0000313" key="2">
    <source>
        <dbReference type="Proteomes" id="UP001341840"/>
    </source>
</evidence>
<accession>A0ABU6WRW8</accession>
<organism evidence="1 2">
    <name type="scientific">Stylosanthes scabra</name>
    <dbReference type="NCBI Taxonomy" id="79078"/>
    <lineage>
        <taxon>Eukaryota</taxon>
        <taxon>Viridiplantae</taxon>
        <taxon>Streptophyta</taxon>
        <taxon>Embryophyta</taxon>
        <taxon>Tracheophyta</taxon>
        <taxon>Spermatophyta</taxon>
        <taxon>Magnoliopsida</taxon>
        <taxon>eudicotyledons</taxon>
        <taxon>Gunneridae</taxon>
        <taxon>Pentapetalae</taxon>
        <taxon>rosids</taxon>
        <taxon>fabids</taxon>
        <taxon>Fabales</taxon>
        <taxon>Fabaceae</taxon>
        <taxon>Papilionoideae</taxon>
        <taxon>50 kb inversion clade</taxon>
        <taxon>dalbergioids sensu lato</taxon>
        <taxon>Dalbergieae</taxon>
        <taxon>Pterocarpus clade</taxon>
        <taxon>Stylosanthes</taxon>
    </lineage>
</organism>
<comment type="caution">
    <text evidence="1">The sequence shown here is derived from an EMBL/GenBank/DDBJ whole genome shotgun (WGS) entry which is preliminary data.</text>
</comment>
<keyword evidence="2" id="KW-1185">Reference proteome</keyword>